<evidence type="ECO:0000256" key="6">
    <source>
        <dbReference type="SAM" id="Phobius"/>
    </source>
</evidence>
<keyword evidence="9" id="KW-1185">Reference proteome</keyword>
<dbReference type="Proteomes" id="UP000235672">
    <property type="component" value="Unassembled WGS sequence"/>
</dbReference>
<reference evidence="8 9" key="1">
    <citation type="submission" date="2016-05" db="EMBL/GenBank/DDBJ databases">
        <title>A degradative enzymes factory behind the ericoid mycorrhizal symbiosis.</title>
        <authorList>
            <consortium name="DOE Joint Genome Institute"/>
            <person name="Martino E."/>
            <person name="Morin E."/>
            <person name="Grelet G."/>
            <person name="Kuo A."/>
            <person name="Kohler A."/>
            <person name="Daghino S."/>
            <person name="Barry K."/>
            <person name="Choi C."/>
            <person name="Cichocki N."/>
            <person name="Clum A."/>
            <person name="Copeland A."/>
            <person name="Hainaut M."/>
            <person name="Haridas S."/>
            <person name="Labutti K."/>
            <person name="Lindquist E."/>
            <person name="Lipzen A."/>
            <person name="Khouja H.-R."/>
            <person name="Murat C."/>
            <person name="Ohm R."/>
            <person name="Olson A."/>
            <person name="Spatafora J."/>
            <person name="Veneault-Fourrey C."/>
            <person name="Henrissat B."/>
            <person name="Grigoriev I."/>
            <person name="Martin F."/>
            <person name="Perotto S."/>
        </authorList>
    </citation>
    <scope>NUCLEOTIDE SEQUENCE [LARGE SCALE GENOMIC DNA]</scope>
    <source>
        <strain evidence="8 9">UAMH 7357</strain>
    </source>
</reference>
<gene>
    <name evidence="8" type="ORF">NA56DRAFT_682559</name>
</gene>
<evidence type="ECO:0000259" key="7">
    <source>
        <dbReference type="Pfam" id="PF20684"/>
    </source>
</evidence>
<dbReference type="PANTHER" id="PTHR33048:SF166">
    <property type="entry name" value="PTH11-LIKE INTEGRAL MEMBRANE PROTEIN"/>
    <property type="match status" value="1"/>
</dbReference>
<evidence type="ECO:0000256" key="2">
    <source>
        <dbReference type="ARBA" id="ARBA00022692"/>
    </source>
</evidence>
<dbReference type="AlphaFoldDB" id="A0A2J6PJY0"/>
<evidence type="ECO:0000256" key="5">
    <source>
        <dbReference type="ARBA" id="ARBA00038359"/>
    </source>
</evidence>
<dbReference type="GO" id="GO:0016020">
    <property type="term" value="C:membrane"/>
    <property type="evidence" value="ECO:0007669"/>
    <property type="project" value="UniProtKB-SubCell"/>
</dbReference>
<keyword evidence="3 6" id="KW-1133">Transmembrane helix</keyword>
<feature type="transmembrane region" description="Helical" evidence="6">
    <location>
        <begin position="6"/>
        <end position="29"/>
    </location>
</feature>
<protein>
    <recommendedName>
        <fullName evidence="7">Rhodopsin domain-containing protein</fullName>
    </recommendedName>
</protein>
<evidence type="ECO:0000313" key="8">
    <source>
        <dbReference type="EMBL" id="PMD14289.1"/>
    </source>
</evidence>
<feature type="transmembrane region" description="Helical" evidence="6">
    <location>
        <begin position="119"/>
        <end position="138"/>
    </location>
</feature>
<sequence>MNDGSRKTIILMAVFGLCGALLMLARLAMRKVRRQKFNLSDYLTMVALACLISRTALTTVVVLWGNNNLTAADPAANTFTAVEIYHRVVGSKLTLKSVVLLLYRRILDGLPQPHRIMNFYWGFLAVTYVAAQSVTFVECRPVYLYWQVVPPPGKCSQALVQLTVFVTLNIVTDVLLIILPMPWLIRMNISLKRRLSLIGLFSVGFLLVAIAIARLPIYRNATSQVERNTWGSVEEFSAAFVANVPTLFALRHKPGTSDNSSFPAERHSERTGFRTISEEGITPEEGEVERECGFGWVDVDRGIK</sequence>
<dbReference type="OrthoDB" id="3903189at2759"/>
<organism evidence="8 9">
    <name type="scientific">Hyaloscypha hepaticicola</name>
    <dbReference type="NCBI Taxonomy" id="2082293"/>
    <lineage>
        <taxon>Eukaryota</taxon>
        <taxon>Fungi</taxon>
        <taxon>Dikarya</taxon>
        <taxon>Ascomycota</taxon>
        <taxon>Pezizomycotina</taxon>
        <taxon>Leotiomycetes</taxon>
        <taxon>Helotiales</taxon>
        <taxon>Hyaloscyphaceae</taxon>
        <taxon>Hyaloscypha</taxon>
    </lineage>
</organism>
<keyword evidence="4 6" id="KW-0472">Membrane</keyword>
<proteinExistence type="inferred from homology"/>
<dbReference type="STRING" id="1745343.A0A2J6PJY0"/>
<feature type="transmembrane region" description="Helical" evidence="6">
    <location>
        <begin position="158"/>
        <end position="185"/>
    </location>
</feature>
<name>A0A2J6PJY0_9HELO</name>
<evidence type="ECO:0000256" key="1">
    <source>
        <dbReference type="ARBA" id="ARBA00004141"/>
    </source>
</evidence>
<feature type="transmembrane region" description="Helical" evidence="6">
    <location>
        <begin position="197"/>
        <end position="217"/>
    </location>
</feature>
<accession>A0A2J6PJY0</accession>
<dbReference type="EMBL" id="KZ613523">
    <property type="protein sequence ID" value="PMD14289.1"/>
    <property type="molecule type" value="Genomic_DNA"/>
</dbReference>
<keyword evidence="2 6" id="KW-0812">Transmembrane</keyword>
<feature type="domain" description="Rhodopsin" evidence="7">
    <location>
        <begin position="25"/>
        <end position="250"/>
    </location>
</feature>
<comment type="subcellular location">
    <subcellularLocation>
        <location evidence="1">Membrane</location>
        <topology evidence="1">Multi-pass membrane protein</topology>
    </subcellularLocation>
</comment>
<dbReference type="Pfam" id="PF20684">
    <property type="entry name" value="Fung_rhodopsin"/>
    <property type="match status" value="1"/>
</dbReference>
<feature type="transmembrane region" description="Helical" evidence="6">
    <location>
        <begin position="41"/>
        <end position="64"/>
    </location>
</feature>
<evidence type="ECO:0000256" key="3">
    <source>
        <dbReference type="ARBA" id="ARBA00022989"/>
    </source>
</evidence>
<dbReference type="InterPro" id="IPR049326">
    <property type="entry name" value="Rhodopsin_dom_fungi"/>
</dbReference>
<dbReference type="InterPro" id="IPR052337">
    <property type="entry name" value="SAT4-like"/>
</dbReference>
<evidence type="ECO:0000256" key="4">
    <source>
        <dbReference type="ARBA" id="ARBA00023136"/>
    </source>
</evidence>
<comment type="similarity">
    <text evidence="5">Belongs to the SAT4 family.</text>
</comment>
<dbReference type="PANTHER" id="PTHR33048">
    <property type="entry name" value="PTH11-LIKE INTEGRAL MEMBRANE PROTEIN (AFU_ORTHOLOGUE AFUA_5G11245)"/>
    <property type="match status" value="1"/>
</dbReference>
<evidence type="ECO:0000313" key="9">
    <source>
        <dbReference type="Proteomes" id="UP000235672"/>
    </source>
</evidence>